<keyword evidence="2" id="KW-0479">Metal-binding</keyword>
<dbReference type="GO" id="GO:0008270">
    <property type="term" value="F:zinc ion binding"/>
    <property type="evidence" value="ECO:0007669"/>
    <property type="project" value="UniProtKB-KW"/>
</dbReference>
<dbReference type="Proteomes" id="UP001187192">
    <property type="component" value="Unassembled WGS sequence"/>
</dbReference>
<dbReference type="Pfam" id="PF21886">
    <property type="entry name" value="BRF2-like_C_cyclin_rpt"/>
    <property type="match status" value="1"/>
</dbReference>
<dbReference type="AlphaFoldDB" id="A0AA87ZZL9"/>
<feature type="domain" description="TFIIB-type" evidence="9">
    <location>
        <begin position="3"/>
        <end position="34"/>
    </location>
</feature>
<keyword evidence="5" id="KW-0805">Transcription regulation</keyword>
<name>A0AA87ZZL9_FICCA</name>
<dbReference type="PROSITE" id="PS51134">
    <property type="entry name" value="ZF_TFIIB"/>
    <property type="match status" value="1"/>
</dbReference>
<dbReference type="GO" id="GO:0005634">
    <property type="term" value="C:nucleus"/>
    <property type="evidence" value="ECO:0007669"/>
    <property type="project" value="UniProtKB-SubCell"/>
</dbReference>
<sequence>MSSSNSCTQCKSKSLVRDDVTGHLVCETCGLLQEFDSFEAHFGGISGPQGTFVRVGTSGTGTLFNYKEKKVYEAQKFIDDIVYKLGLSGSKSNDVKSMVATITDGEYGQGHWFTIFVGACAYVVMRKDNKSLPMAEVSSVIGSDEFELGRMVYRVVEFQNLKRTEDYPEFDIISSFERWLRNSRSFAGVGEDEKERMRKQGIFLIQCMVKWSLTTGRRPLPVIVAVLVFVGELNQVKVKIEDIAKEVHAKVYTSKARYRELLNALVKVAQALPWGKDVTVKNIMKNAPFVIQYMEKKSMSNPGGKEKRDLESLRLDLEDMVSECLTKGFDNGTDLVCREDYSRYFKVDFDEKSALVSGGDMENFMLSPECLSMVYAKVSSEVGNGIFANEGNEVYSREICDFDFRVCTEWWTGESELSKKLLLKQILEKDVGLEALPPSFVAGCKVYEKRREKISAAKQRIDRIMLPLIAGSDDNRSISCVDDLQPRKKRKGAKVDVISWEDLIIETLLLHQVKEEEIEKGHYNTLMDLYVFNSGIVPKITG</sequence>
<organism evidence="10 11">
    <name type="scientific">Ficus carica</name>
    <name type="common">Common fig</name>
    <dbReference type="NCBI Taxonomy" id="3494"/>
    <lineage>
        <taxon>Eukaryota</taxon>
        <taxon>Viridiplantae</taxon>
        <taxon>Streptophyta</taxon>
        <taxon>Embryophyta</taxon>
        <taxon>Tracheophyta</taxon>
        <taxon>Spermatophyta</taxon>
        <taxon>Magnoliopsida</taxon>
        <taxon>eudicotyledons</taxon>
        <taxon>Gunneridae</taxon>
        <taxon>Pentapetalae</taxon>
        <taxon>rosids</taxon>
        <taxon>fabids</taxon>
        <taxon>Rosales</taxon>
        <taxon>Moraceae</taxon>
        <taxon>Ficeae</taxon>
        <taxon>Ficus</taxon>
    </lineage>
</organism>
<dbReference type="Gramene" id="FCD_00007225-RA">
    <property type="protein sequence ID" value="FCD_00007225-RA:cds"/>
    <property type="gene ID" value="FCD_00007225"/>
</dbReference>
<evidence type="ECO:0000256" key="7">
    <source>
        <dbReference type="ARBA" id="ARBA00023242"/>
    </source>
</evidence>
<evidence type="ECO:0000259" key="9">
    <source>
        <dbReference type="PROSITE" id="PS51134"/>
    </source>
</evidence>
<keyword evidence="6" id="KW-0804">Transcription</keyword>
<dbReference type="PANTHER" id="PTHR48428:SF1">
    <property type="entry name" value="PLANT-SPECIFIC TFIIB-RELATED PROTEIN PTF2"/>
    <property type="match status" value="1"/>
</dbReference>
<evidence type="ECO:0000313" key="10">
    <source>
        <dbReference type="EMBL" id="GMN43562.1"/>
    </source>
</evidence>
<evidence type="ECO:0000256" key="8">
    <source>
        <dbReference type="PROSITE-ProRule" id="PRU00469"/>
    </source>
</evidence>
<keyword evidence="4" id="KW-0862">Zinc</keyword>
<evidence type="ECO:0000313" key="11">
    <source>
        <dbReference type="Proteomes" id="UP001187192"/>
    </source>
</evidence>
<reference evidence="10" key="1">
    <citation type="submission" date="2023-07" db="EMBL/GenBank/DDBJ databases">
        <title>draft genome sequence of fig (Ficus carica).</title>
        <authorList>
            <person name="Takahashi T."/>
            <person name="Nishimura K."/>
        </authorList>
    </citation>
    <scope>NUCLEOTIDE SEQUENCE</scope>
</reference>
<dbReference type="SUPFAM" id="SSF47954">
    <property type="entry name" value="Cyclin-like"/>
    <property type="match status" value="2"/>
</dbReference>
<comment type="caution">
    <text evidence="10">The sequence shown here is derived from an EMBL/GenBank/DDBJ whole genome shotgun (WGS) entry which is preliminary data.</text>
</comment>
<dbReference type="InterPro" id="IPR036915">
    <property type="entry name" value="Cyclin-like_sf"/>
</dbReference>
<dbReference type="InterPro" id="IPR054078">
    <property type="entry name" value="BRF2-like_C"/>
</dbReference>
<keyword evidence="3 8" id="KW-0863">Zinc-finger</keyword>
<evidence type="ECO:0000256" key="1">
    <source>
        <dbReference type="ARBA" id="ARBA00004123"/>
    </source>
</evidence>
<dbReference type="Gene3D" id="1.10.472.10">
    <property type="entry name" value="Cyclin-like"/>
    <property type="match status" value="2"/>
</dbReference>
<gene>
    <name evidence="10" type="ORF">TIFTF001_012765</name>
</gene>
<proteinExistence type="predicted"/>
<evidence type="ECO:0000256" key="3">
    <source>
        <dbReference type="ARBA" id="ARBA00022771"/>
    </source>
</evidence>
<evidence type="ECO:0000256" key="2">
    <source>
        <dbReference type="ARBA" id="ARBA00022723"/>
    </source>
</evidence>
<dbReference type="InterPro" id="IPR053340">
    <property type="entry name" value="PTF2"/>
</dbReference>
<keyword evidence="11" id="KW-1185">Reference proteome</keyword>
<dbReference type="InterPro" id="IPR013137">
    <property type="entry name" value="Znf_TFIIB"/>
</dbReference>
<protein>
    <recommendedName>
        <fullName evidence="9">TFIIB-type domain-containing protein</fullName>
    </recommendedName>
</protein>
<dbReference type="EMBL" id="BTGU01000016">
    <property type="protein sequence ID" value="GMN43562.1"/>
    <property type="molecule type" value="Genomic_DNA"/>
</dbReference>
<keyword evidence="7" id="KW-0539">Nucleus</keyword>
<dbReference type="PANTHER" id="PTHR48428">
    <property type="entry name" value="PLANT-SPECIFIC TFIIB-RELATED PROTEIN PTF2"/>
    <property type="match status" value="1"/>
</dbReference>
<comment type="subcellular location">
    <subcellularLocation>
        <location evidence="1">Nucleus</location>
    </subcellularLocation>
</comment>
<accession>A0AA87ZZL9</accession>
<evidence type="ECO:0000256" key="5">
    <source>
        <dbReference type="ARBA" id="ARBA00023015"/>
    </source>
</evidence>
<dbReference type="Gene3D" id="2.20.25.10">
    <property type="match status" value="1"/>
</dbReference>
<evidence type="ECO:0000256" key="4">
    <source>
        <dbReference type="ARBA" id="ARBA00022833"/>
    </source>
</evidence>
<evidence type="ECO:0000256" key="6">
    <source>
        <dbReference type="ARBA" id="ARBA00023163"/>
    </source>
</evidence>